<feature type="transmembrane region" description="Helical" evidence="1">
    <location>
        <begin position="32"/>
        <end position="54"/>
    </location>
</feature>
<gene>
    <name evidence="2" type="ORF">HTIA_1247</name>
</gene>
<keyword evidence="1" id="KW-1133">Transmembrane helix</keyword>
<dbReference type="EMBL" id="HF571520">
    <property type="protein sequence ID" value="CCQ33381.1"/>
    <property type="molecule type" value="Genomic_DNA"/>
</dbReference>
<keyword evidence="1" id="KW-0812">Transmembrane</keyword>
<dbReference type="KEGG" id="hti:HTIA_1247"/>
<sequence>MSLLGYQADWAVFRDPDGSLLDAVACLFRLDMLTYIAVEAIVFAVPAFVLGYTLRWVITVGRTHWEIAE</sequence>
<reference evidence="2 3" key="1">
    <citation type="journal article" date="2014" name="Environ. Microbiol.">
        <title>Halorhabdus tiamatea: proteogenomics and glycosidase activity measurements identify the first cultivated euryarchaeon from a deep-sea anoxic brine lake as potential polysaccharide degrader.</title>
        <authorList>
            <person name="Werner J."/>
            <person name="Ferrer M."/>
            <person name="Michel G."/>
            <person name="Mann A.J."/>
            <person name="Huang S."/>
            <person name="Juarez S."/>
            <person name="Ciordia S."/>
            <person name="Albar J.P."/>
            <person name="Alcaide M."/>
            <person name="La Cono V."/>
            <person name="Yakimov M.M."/>
            <person name="Antunes A."/>
            <person name="Taborda M."/>
            <person name="Da Costa M.S."/>
            <person name="Amann R.I."/>
            <person name="Gloeckner F.O."/>
            <person name="Golyshina O.V."/>
            <person name="Golyshin P.N."/>
            <person name="Teeling H."/>
        </authorList>
    </citation>
    <scope>NUCLEOTIDE SEQUENCE [LARGE SCALE GENOMIC DNA]</scope>
    <source>
        <strain evidence="3">SARL4B</strain>
    </source>
</reference>
<dbReference type="HOGENOM" id="CLU_2765968_0_0_2"/>
<organism evidence="2 3">
    <name type="scientific">Halorhabdus tiamatea SARL4B</name>
    <dbReference type="NCBI Taxonomy" id="1033806"/>
    <lineage>
        <taxon>Archaea</taxon>
        <taxon>Methanobacteriati</taxon>
        <taxon>Methanobacteriota</taxon>
        <taxon>Stenosarchaea group</taxon>
        <taxon>Halobacteria</taxon>
        <taxon>Halobacteriales</taxon>
        <taxon>Haloarculaceae</taxon>
        <taxon>Halorhabdus</taxon>
    </lineage>
</organism>
<accession>S6D8B4</accession>
<evidence type="ECO:0000256" key="1">
    <source>
        <dbReference type="SAM" id="Phobius"/>
    </source>
</evidence>
<proteinExistence type="predicted"/>
<evidence type="ECO:0000313" key="2">
    <source>
        <dbReference type="EMBL" id="CCQ33381.1"/>
    </source>
</evidence>
<keyword evidence="1" id="KW-0472">Membrane</keyword>
<dbReference type="AlphaFoldDB" id="S6D8B4"/>
<protein>
    <submittedName>
        <fullName evidence="2">Uncharacterized protein</fullName>
    </submittedName>
</protein>
<dbReference type="Proteomes" id="UP000015381">
    <property type="component" value="Chromosome I"/>
</dbReference>
<name>S6D8B4_9EURY</name>
<keyword evidence="3" id="KW-1185">Reference proteome</keyword>
<evidence type="ECO:0000313" key="3">
    <source>
        <dbReference type="Proteomes" id="UP000015381"/>
    </source>
</evidence>